<dbReference type="InterPro" id="IPR029058">
    <property type="entry name" value="AB_hydrolase_fold"/>
</dbReference>
<dbReference type="AlphaFoldDB" id="A0A3D8RFT9"/>
<organism evidence="4 5">
    <name type="scientific">Aspergillus mulundensis</name>
    <dbReference type="NCBI Taxonomy" id="1810919"/>
    <lineage>
        <taxon>Eukaryota</taxon>
        <taxon>Fungi</taxon>
        <taxon>Dikarya</taxon>
        <taxon>Ascomycota</taxon>
        <taxon>Pezizomycotina</taxon>
        <taxon>Eurotiomycetes</taxon>
        <taxon>Eurotiomycetidae</taxon>
        <taxon>Eurotiales</taxon>
        <taxon>Aspergillaceae</taxon>
        <taxon>Aspergillus</taxon>
        <taxon>Aspergillus subgen. Nidulantes</taxon>
    </lineage>
</organism>
<sequence length="448" mass="49207">MKASLFSGPVVGLFASLLLNRPVLAANNTDPDPPTLPLSSTSNFNFNFLVGLSNALSGGADIGPILGVAQKTQAAPGDFPFYTAAFHELALETKAQAEDPDNAFDPINVRDAWFSTAHYFRRADEVNHRNWSNPQINSFWEEQTAAFNKGLAALPIPAQRIQIPAREDNFTIEAIWYAASESNSTKLPTLIIGNGLDAAQEDSYHHFVAHALLRGWNCITYEGPGQPTVRRTQNLGFIPEWERVVTPVVDYVLSEKAHVVDTDRLVLLGNSFGGYLAGRAAAFEPRLSAVIMIGGPWDAYAGFTTQLPSELLPIYEAGNYTQFDDTVLSLREAGELPPDAAWGLDYGLWAMKTHSPSEFFNLTKQYRLDDVADRIEMPVFIADAEFEFVSKGQGQRVADAIGPNAQRHLFNGTAGYHCQTGAYQELTRTMHAWLHKTLGKGQGRSKSA</sequence>
<dbReference type="RefSeq" id="XP_026601951.1">
    <property type="nucleotide sequence ID" value="XM_026749919.1"/>
</dbReference>
<dbReference type="InterPro" id="IPR050261">
    <property type="entry name" value="FrsA_esterase"/>
</dbReference>
<dbReference type="EMBL" id="PVWQ01000009">
    <property type="protein sequence ID" value="RDW72731.1"/>
    <property type="molecule type" value="Genomic_DNA"/>
</dbReference>
<dbReference type="Gene3D" id="3.40.50.1820">
    <property type="entry name" value="alpha/beta hydrolase"/>
    <property type="match status" value="1"/>
</dbReference>
<feature type="signal peptide" evidence="2">
    <location>
        <begin position="1"/>
        <end position="25"/>
    </location>
</feature>
<dbReference type="PANTHER" id="PTHR22946">
    <property type="entry name" value="DIENELACTONE HYDROLASE DOMAIN-CONTAINING PROTEIN-RELATED"/>
    <property type="match status" value="1"/>
</dbReference>
<keyword evidence="2" id="KW-0732">Signal</keyword>
<dbReference type="GeneID" id="38118273"/>
<keyword evidence="5" id="KW-1185">Reference proteome</keyword>
<feature type="chain" id="PRO_5017626589" description="AB hydrolase-1 domain-containing protein" evidence="2">
    <location>
        <begin position="26"/>
        <end position="448"/>
    </location>
</feature>
<name>A0A3D8RFT9_9EURO</name>
<evidence type="ECO:0000313" key="4">
    <source>
        <dbReference type="EMBL" id="RDW72731.1"/>
    </source>
</evidence>
<gene>
    <name evidence="4" type="ORF">DSM5745_07903</name>
</gene>
<dbReference type="STRING" id="1810919.A0A3D8RFT9"/>
<comment type="caution">
    <text evidence="4">The sequence shown here is derived from an EMBL/GenBank/DDBJ whole genome shotgun (WGS) entry which is preliminary data.</text>
</comment>
<dbReference type="OrthoDB" id="249703at2759"/>
<dbReference type="Pfam" id="PF12697">
    <property type="entry name" value="Abhydrolase_6"/>
    <property type="match status" value="1"/>
</dbReference>
<evidence type="ECO:0000256" key="2">
    <source>
        <dbReference type="SAM" id="SignalP"/>
    </source>
</evidence>
<protein>
    <recommendedName>
        <fullName evidence="3">AB hydrolase-1 domain-containing protein</fullName>
    </recommendedName>
</protein>
<evidence type="ECO:0000256" key="1">
    <source>
        <dbReference type="ARBA" id="ARBA00038115"/>
    </source>
</evidence>
<proteinExistence type="inferred from homology"/>
<evidence type="ECO:0000313" key="5">
    <source>
        <dbReference type="Proteomes" id="UP000256690"/>
    </source>
</evidence>
<reference evidence="4 5" key="1">
    <citation type="journal article" date="2018" name="IMA Fungus">
        <title>IMA Genome-F 9: Draft genome sequence of Annulohypoxylon stygium, Aspergillus mulundensis, Berkeleyomyces basicola (syn. Thielaviopsis basicola), Ceratocystis smalleyi, two Cercospora beticola strains, Coleophoma cylindrospora, Fusarium fracticaudum, Phialophora cf. hyalina, and Morchella septimelata.</title>
        <authorList>
            <person name="Wingfield B.D."/>
            <person name="Bills G.F."/>
            <person name="Dong Y."/>
            <person name="Huang W."/>
            <person name="Nel W.J."/>
            <person name="Swalarsk-Parry B.S."/>
            <person name="Vaghefi N."/>
            <person name="Wilken P.M."/>
            <person name="An Z."/>
            <person name="de Beer Z.W."/>
            <person name="De Vos L."/>
            <person name="Chen L."/>
            <person name="Duong T.A."/>
            <person name="Gao Y."/>
            <person name="Hammerbacher A."/>
            <person name="Kikkert J.R."/>
            <person name="Li Y."/>
            <person name="Li H."/>
            <person name="Li K."/>
            <person name="Li Q."/>
            <person name="Liu X."/>
            <person name="Ma X."/>
            <person name="Naidoo K."/>
            <person name="Pethybridge S.J."/>
            <person name="Sun J."/>
            <person name="Steenkamp E.T."/>
            <person name="van der Nest M.A."/>
            <person name="van Wyk S."/>
            <person name="Wingfield M.J."/>
            <person name="Xiong C."/>
            <person name="Yue Q."/>
            <person name="Zhang X."/>
        </authorList>
    </citation>
    <scope>NUCLEOTIDE SEQUENCE [LARGE SCALE GENOMIC DNA]</scope>
    <source>
        <strain evidence="4 5">DSM 5745</strain>
    </source>
</reference>
<comment type="similarity">
    <text evidence="1">Belongs to the AB hydrolase superfamily. FUS2 hydrolase family.</text>
</comment>
<dbReference type="PANTHER" id="PTHR22946:SF12">
    <property type="entry name" value="CONIDIAL PIGMENT BIOSYNTHESIS PROTEIN AYG1 (AFU_ORTHOLOGUE AFUA_2G17550)"/>
    <property type="match status" value="1"/>
</dbReference>
<dbReference type="Proteomes" id="UP000256690">
    <property type="component" value="Unassembled WGS sequence"/>
</dbReference>
<accession>A0A3D8RFT9</accession>
<dbReference type="Gene3D" id="1.20.1440.110">
    <property type="entry name" value="acylaminoacyl peptidase"/>
    <property type="match status" value="1"/>
</dbReference>
<dbReference type="SUPFAM" id="SSF53474">
    <property type="entry name" value="alpha/beta-Hydrolases"/>
    <property type="match status" value="1"/>
</dbReference>
<dbReference type="InterPro" id="IPR000073">
    <property type="entry name" value="AB_hydrolase_1"/>
</dbReference>
<evidence type="ECO:0000259" key="3">
    <source>
        <dbReference type="Pfam" id="PF12697"/>
    </source>
</evidence>
<feature type="domain" description="AB hydrolase-1" evidence="3">
    <location>
        <begin position="203"/>
        <end position="379"/>
    </location>
</feature>